<keyword evidence="2 7" id="KW-0813">Transport</keyword>
<keyword evidence="4 7" id="KW-0812">Transmembrane</keyword>
<dbReference type="InterPro" id="IPR045621">
    <property type="entry name" value="BPD_transp_1_N"/>
</dbReference>
<keyword evidence="3" id="KW-1003">Cell membrane</keyword>
<evidence type="ECO:0000313" key="9">
    <source>
        <dbReference type="EMBL" id="NEU04081.1"/>
    </source>
</evidence>
<accession>A0A6M0H2F6</accession>
<proteinExistence type="inferred from homology"/>
<dbReference type="Gene3D" id="1.10.3720.10">
    <property type="entry name" value="MetI-like"/>
    <property type="match status" value="1"/>
</dbReference>
<comment type="caution">
    <text evidence="9">The sequence shown here is derived from an EMBL/GenBank/DDBJ whole genome shotgun (WGS) entry which is preliminary data.</text>
</comment>
<protein>
    <submittedName>
        <fullName evidence="9">ABC transporter permease</fullName>
    </submittedName>
</protein>
<evidence type="ECO:0000256" key="7">
    <source>
        <dbReference type="RuleBase" id="RU363032"/>
    </source>
</evidence>
<feature type="transmembrane region" description="Helical" evidence="7">
    <location>
        <begin position="12"/>
        <end position="30"/>
    </location>
</feature>
<sequence length="316" mass="35052">MKKKILKRITQAIPMLFFISFISFMLMNLAPGDPAQGFITARMSKEQADLIRASLGLDQPVMIRYFSWLKTTLNGDLGYSLITKQPVIREIGSRILPTLGLMGASLVLSVTISIPLGLYTALHKNKLLDNIVNFLSYIAISIPSFWFSMILITIFSLKLRWLPSVGMRTIGIESAWDIIKHGILPTVVLSFSSTAVLTKYVKSSTIGQLKEDYITTAMAKGLPRNKVLFKHVMKNSLLPIVTILGMSLPSLVSGAFITETVFGWPGMGRLGVNSIQALDYPMIMAMTMLTSIMVLIGNLLADICYLIIDPRMRRGE</sequence>
<evidence type="ECO:0000256" key="2">
    <source>
        <dbReference type="ARBA" id="ARBA00022448"/>
    </source>
</evidence>
<evidence type="ECO:0000256" key="5">
    <source>
        <dbReference type="ARBA" id="ARBA00022989"/>
    </source>
</evidence>
<feature type="transmembrane region" description="Helical" evidence="7">
    <location>
        <begin position="134"/>
        <end position="157"/>
    </location>
</feature>
<dbReference type="SUPFAM" id="SSF161098">
    <property type="entry name" value="MetI-like"/>
    <property type="match status" value="1"/>
</dbReference>
<dbReference type="InterPro" id="IPR035906">
    <property type="entry name" value="MetI-like_sf"/>
</dbReference>
<dbReference type="Pfam" id="PF00528">
    <property type="entry name" value="BPD_transp_1"/>
    <property type="match status" value="1"/>
</dbReference>
<dbReference type="Proteomes" id="UP000481872">
    <property type="component" value="Unassembled WGS sequence"/>
</dbReference>
<evidence type="ECO:0000256" key="1">
    <source>
        <dbReference type="ARBA" id="ARBA00004651"/>
    </source>
</evidence>
<feature type="domain" description="ABC transmembrane type-1" evidence="8">
    <location>
        <begin position="95"/>
        <end position="301"/>
    </location>
</feature>
<keyword evidence="5 7" id="KW-1133">Transmembrane helix</keyword>
<dbReference type="AlphaFoldDB" id="A0A6M0H2F6"/>
<name>A0A6M0H2F6_9CLOT</name>
<gene>
    <name evidence="9" type="ORF">G3M99_04260</name>
</gene>
<comment type="similarity">
    <text evidence="7">Belongs to the binding-protein-dependent transport system permease family.</text>
</comment>
<dbReference type="PANTHER" id="PTHR43163:SF6">
    <property type="entry name" value="DIPEPTIDE TRANSPORT SYSTEM PERMEASE PROTEIN DPPB-RELATED"/>
    <property type="match status" value="1"/>
</dbReference>
<dbReference type="GO" id="GO:0055085">
    <property type="term" value="P:transmembrane transport"/>
    <property type="evidence" value="ECO:0007669"/>
    <property type="project" value="InterPro"/>
</dbReference>
<keyword evidence="6 7" id="KW-0472">Membrane</keyword>
<reference evidence="9 10" key="1">
    <citation type="submission" date="2020-02" db="EMBL/GenBank/DDBJ databases">
        <title>Genome assembly of a novel Clostridium senegalense strain.</title>
        <authorList>
            <person name="Gupta T.B."/>
            <person name="Jauregui R."/>
            <person name="Maclean P."/>
            <person name="Nawarathana A."/>
            <person name="Brightwell G."/>
        </authorList>
    </citation>
    <scope>NUCLEOTIDE SEQUENCE [LARGE SCALE GENOMIC DNA]</scope>
    <source>
        <strain evidence="9 10">AGRFS4</strain>
    </source>
</reference>
<feature type="transmembrane region" description="Helical" evidence="7">
    <location>
        <begin position="183"/>
        <end position="201"/>
    </location>
</feature>
<dbReference type="InterPro" id="IPR000515">
    <property type="entry name" value="MetI-like"/>
</dbReference>
<dbReference type="PROSITE" id="PS50928">
    <property type="entry name" value="ABC_TM1"/>
    <property type="match status" value="1"/>
</dbReference>
<evidence type="ECO:0000256" key="4">
    <source>
        <dbReference type="ARBA" id="ARBA00022692"/>
    </source>
</evidence>
<dbReference type="GO" id="GO:0005886">
    <property type="term" value="C:plasma membrane"/>
    <property type="evidence" value="ECO:0007669"/>
    <property type="project" value="UniProtKB-SubCell"/>
</dbReference>
<organism evidence="9 10">
    <name type="scientific">Clostridium senegalense</name>
    <dbReference type="NCBI Taxonomy" id="1465809"/>
    <lineage>
        <taxon>Bacteria</taxon>
        <taxon>Bacillati</taxon>
        <taxon>Bacillota</taxon>
        <taxon>Clostridia</taxon>
        <taxon>Eubacteriales</taxon>
        <taxon>Clostridiaceae</taxon>
        <taxon>Clostridium</taxon>
    </lineage>
</organism>
<comment type="subcellular location">
    <subcellularLocation>
        <location evidence="1 7">Cell membrane</location>
        <topology evidence="1 7">Multi-pass membrane protein</topology>
    </subcellularLocation>
</comment>
<dbReference type="CDD" id="cd06261">
    <property type="entry name" value="TM_PBP2"/>
    <property type="match status" value="1"/>
</dbReference>
<feature type="transmembrane region" description="Helical" evidence="7">
    <location>
        <begin position="237"/>
        <end position="262"/>
    </location>
</feature>
<dbReference type="PANTHER" id="PTHR43163">
    <property type="entry name" value="DIPEPTIDE TRANSPORT SYSTEM PERMEASE PROTEIN DPPB-RELATED"/>
    <property type="match status" value="1"/>
</dbReference>
<evidence type="ECO:0000313" key="10">
    <source>
        <dbReference type="Proteomes" id="UP000481872"/>
    </source>
</evidence>
<evidence type="ECO:0000259" key="8">
    <source>
        <dbReference type="PROSITE" id="PS50928"/>
    </source>
</evidence>
<feature type="transmembrane region" description="Helical" evidence="7">
    <location>
        <begin position="99"/>
        <end position="122"/>
    </location>
</feature>
<keyword evidence="10" id="KW-1185">Reference proteome</keyword>
<evidence type="ECO:0000256" key="6">
    <source>
        <dbReference type="ARBA" id="ARBA00023136"/>
    </source>
</evidence>
<feature type="transmembrane region" description="Helical" evidence="7">
    <location>
        <begin position="282"/>
        <end position="308"/>
    </location>
</feature>
<dbReference type="Pfam" id="PF19300">
    <property type="entry name" value="BPD_transp_1_N"/>
    <property type="match status" value="1"/>
</dbReference>
<dbReference type="EMBL" id="JAAGPU010000004">
    <property type="protein sequence ID" value="NEU04081.1"/>
    <property type="molecule type" value="Genomic_DNA"/>
</dbReference>
<evidence type="ECO:0000256" key="3">
    <source>
        <dbReference type="ARBA" id="ARBA00022475"/>
    </source>
</evidence>